<evidence type="ECO:0000313" key="2">
    <source>
        <dbReference type="EMBL" id="MEA5403314.1"/>
    </source>
</evidence>
<gene>
    <name evidence="2" type="ORF">VB776_10335</name>
</gene>
<dbReference type="SUPFAM" id="SSF46785">
    <property type="entry name" value="Winged helix' DNA-binding domain"/>
    <property type="match status" value="1"/>
</dbReference>
<accession>A0ABU5S4K3</accession>
<dbReference type="PANTHER" id="PTHR43736">
    <property type="entry name" value="ADP-RIBOSE PYROPHOSPHATASE"/>
    <property type="match status" value="1"/>
</dbReference>
<sequence length="245" mass="28705">MELKNYAPSKLNYIHQITIDCVILGYSNKEIKVLVPKLIFNGDFFALPSGFVFQDEDVNDAAKRILHERTGLENVYLEQFQVFGQAKRNSTTFLDKLTALNPDIVSDQNTAAREHEWFTKRFISIGYYALVDINKVVPQKSSLDQSISWFNIKDIPEMIMDHEQIIMEARNALRVHLDEKISAFKLLPETFTIKEIQELYETIYEKEFVRTNFQKKILEMNVLERLEKKYTGAKNKAPYLYKFKS</sequence>
<dbReference type="RefSeq" id="WP_323328696.1">
    <property type="nucleotide sequence ID" value="NZ_JAYGIL010000010.1"/>
</dbReference>
<dbReference type="CDD" id="cd18873">
    <property type="entry name" value="NUDIX_NadM_like"/>
    <property type="match status" value="1"/>
</dbReference>
<dbReference type="InterPro" id="IPR054105">
    <property type="entry name" value="WHD_NrtR"/>
</dbReference>
<evidence type="ECO:0000259" key="1">
    <source>
        <dbReference type="Pfam" id="PF21906"/>
    </source>
</evidence>
<name>A0ABU5S4K3_9BACT</name>
<dbReference type="SUPFAM" id="SSF55811">
    <property type="entry name" value="Nudix"/>
    <property type="match status" value="1"/>
</dbReference>
<comment type="caution">
    <text evidence="2">The sequence shown here is derived from an EMBL/GenBank/DDBJ whole genome shotgun (WGS) entry which is preliminary data.</text>
</comment>
<dbReference type="InterPro" id="IPR015797">
    <property type="entry name" value="NUDIX_hydrolase-like_dom_sf"/>
</dbReference>
<reference evidence="2 3" key="1">
    <citation type="submission" date="2023-12" db="EMBL/GenBank/DDBJ databases">
        <title>Novel species of the genus Arcicella isolated from rivers.</title>
        <authorList>
            <person name="Lu H."/>
        </authorList>
    </citation>
    <scope>NUCLEOTIDE SEQUENCE [LARGE SCALE GENOMIC DNA]</scope>
    <source>
        <strain evidence="2 3">DC2W</strain>
    </source>
</reference>
<evidence type="ECO:0000313" key="3">
    <source>
        <dbReference type="Proteomes" id="UP001303899"/>
    </source>
</evidence>
<protein>
    <submittedName>
        <fullName evidence="2">NUDIX domain-containing protein</fullName>
    </submittedName>
</protein>
<dbReference type="Proteomes" id="UP001303899">
    <property type="component" value="Unassembled WGS sequence"/>
</dbReference>
<dbReference type="InterPro" id="IPR036390">
    <property type="entry name" value="WH_DNA-bd_sf"/>
</dbReference>
<proteinExistence type="predicted"/>
<keyword evidence="3" id="KW-1185">Reference proteome</keyword>
<dbReference type="Gene3D" id="3.90.79.10">
    <property type="entry name" value="Nucleoside Triphosphate Pyrophosphohydrolase"/>
    <property type="match status" value="1"/>
</dbReference>
<organism evidence="2 3">
    <name type="scientific">Arcicella gelida</name>
    <dbReference type="NCBI Taxonomy" id="2984195"/>
    <lineage>
        <taxon>Bacteria</taxon>
        <taxon>Pseudomonadati</taxon>
        <taxon>Bacteroidota</taxon>
        <taxon>Cytophagia</taxon>
        <taxon>Cytophagales</taxon>
        <taxon>Flectobacillaceae</taxon>
        <taxon>Arcicella</taxon>
    </lineage>
</organism>
<dbReference type="InterPro" id="IPR036388">
    <property type="entry name" value="WH-like_DNA-bd_sf"/>
</dbReference>
<dbReference type="Pfam" id="PF21906">
    <property type="entry name" value="WHD_NrtR"/>
    <property type="match status" value="1"/>
</dbReference>
<feature type="domain" description="NrtR DNA-binding winged helix" evidence="1">
    <location>
        <begin position="183"/>
        <end position="243"/>
    </location>
</feature>
<dbReference type="PANTHER" id="PTHR43736:SF4">
    <property type="entry name" value="SLR1690 PROTEIN"/>
    <property type="match status" value="1"/>
</dbReference>
<dbReference type="Gene3D" id="1.10.10.10">
    <property type="entry name" value="Winged helix-like DNA-binding domain superfamily/Winged helix DNA-binding domain"/>
    <property type="match status" value="1"/>
</dbReference>
<dbReference type="EMBL" id="JAYGIL010000010">
    <property type="protein sequence ID" value="MEA5403314.1"/>
    <property type="molecule type" value="Genomic_DNA"/>
</dbReference>